<dbReference type="EMBL" id="KN832880">
    <property type="protein sequence ID" value="KIM98682.1"/>
    <property type="molecule type" value="Genomic_DNA"/>
</dbReference>
<organism evidence="1 2">
    <name type="scientific">Oidiodendron maius (strain Zn)</name>
    <dbReference type="NCBI Taxonomy" id="913774"/>
    <lineage>
        <taxon>Eukaryota</taxon>
        <taxon>Fungi</taxon>
        <taxon>Dikarya</taxon>
        <taxon>Ascomycota</taxon>
        <taxon>Pezizomycotina</taxon>
        <taxon>Leotiomycetes</taxon>
        <taxon>Leotiomycetes incertae sedis</taxon>
        <taxon>Myxotrichaceae</taxon>
        <taxon>Oidiodendron</taxon>
    </lineage>
</organism>
<reference evidence="2" key="2">
    <citation type="submission" date="2015-01" db="EMBL/GenBank/DDBJ databases">
        <title>Evolutionary Origins and Diversification of the Mycorrhizal Mutualists.</title>
        <authorList>
            <consortium name="DOE Joint Genome Institute"/>
            <consortium name="Mycorrhizal Genomics Consortium"/>
            <person name="Kohler A."/>
            <person name="Kuo A."/>
            <person name="Nagy L.G."/>
            <person name="Floudas D."/>
            <person name="Copeland A."/>
            <person name="Barry K.W."/>
            <person name="Cichocki N."/>
            <person name="Veneault-Fourrey C."/>
            <person name="LaButti K."/>
            <person name="Lindquist E.A."/>
            <person name="Lipzen A."/>
            <person name="Lundell T."/>
            <person name="Morin E."/>
            <person name="Murat C."/>
            <person name="Riley R."/>
            <person name="Ohm R."/>
            <person name="Sun H."/>
            <person name="Tunlid A."/>
            <person name="Henrissat B."/>
            <person name="Grigoriev I.V."/>
            <person name="Hibbett D.S."/>
            <person name="Martin F."/>
        </authorList>
    </citation>
    <scope>NUCLEOTIDE SEQUENCE [LARGE SCALE GENOMIC DNA]</scope>
    <source>
        <strain evidence="2">Zn</strain>
    </source>
</reference>
<dbReference type="Proteomes" id="UP000054321">
    <property type="component" value="Unassembled WGS sequence"/>
</dbReference>
<proteinExistence type="predicted"/>
<sequence>MIYLDVAGINDLEQAAAFRPSRIMADYQPFPIHQSRLRRKVDENLNLTIASVVTQQSDACFSDPATLPESRLPAETVLQQTPSTPPLLGDTSPLDFPFFILSYPPMESISQDRVDFCVTQLKGCLPSFVLANRTLFLHPLSNEGSIPPIYQDALSICSLYLHRTSDNQKVVFQMLDDKVDSLVLNSSRFSYRPENNLIELQVLLLYQIIRIFDGDARQRANAERQFDLLDAWTMRLHRSYFEAEQSRPSYSSSRHWILLESIRRTVMMSIFLRDMHGAMKNNTLALVPLRCTIPVSYNSDLWNKTDVAETDCVRPPPHLVSYSEFTNAWNAGGITYLDDYDKTLLVACHLAEGTNKFRK</sequence>
<protein>
    <recommendedName>
        <fullName evidence="3">Transcription factor domain-containing protein</fullName>
    </recommendedName>
</protein>
<dbReference type="InParanoid" id="A0A0C3D9T3"/>
<accession>A0A0C3D9T3</accession>
<keyword evidence="2" id="KW-1185">Reference proteome</keyword>
<evidence type="ECO:0008006" key="3">
    <source>
        <dbReference type="Google" id="ProtNLM"/>
    </source>
</evidence>
<dbReference type="OrthoDB" id="4216928at2759"/>
<dbReference type="AlphaFoldDB" id="A0A0C3D9T3"/>
<reference evidence="1 2" key="1">
    <citation type="submission" date="2014-04" db="EMBL/GenBank/DDBJ databases">
        <authorList>
            <consortium name="DOE Joint Genome Institute"/>
            <person name="Kuo A."/>
            <person name="Martino E."/>
            <person name="Perotto S."/>
            <person name="Kohler A."/>
            <person name="Nagy L.G."/>
            <person name="Floudas D."/>
            <person name="Copeland A."/>
            <person name="Barry K.W."/>
            <person name="Cichocki N."/>
            <person name="Veneault-Fourrey C."/>
            <person name="LaButti K."/>
            <person name="Lindquist E.A."/>
            <person name="Lipzen A."/>
            <person name="Lundell T."/>
            <person name="Morin E."/>
            <person name="Murat C."/>
            <person name="Sun H."/>
            <person name="Tunlid A."/>
            <person name="Henrissat B."/>
            <person name="Grigoriev I.V."/>
            <person name="Hibbett D.S."/>
            <person name="Martin F."/>
            <person name="Nordberg H.P."/>
            <person name="Cantor M.N."/>
            <person name="Hua S.X."/>
        </authorList>
    </citation>
    <scope>NUCLEOTIDE SEQUENCE [LARGE SCALE GENOMIC DNA]</scope>
    <source>
        <strain evidence="1 2">Zn</strain>
    </source>
</reference>
<name>A0A0C3D9T3_OIDMZ</name>
<evidence type="ECO:0000313" key="2">
    <source>
        <dbReference type="Proteomes" id="UP000054321"/>
    </source>
</evidence>
<gene>
    <name evidence="1" type="ORF">OIDMADRAFT_57030</name>
</gene>
<dbReference type="STRING" id="913774.A0A0C3D9T3"/>
<evidence type="ECO:0000313" key="1">
    <source>
        <dbReference type="EMBL" id="KIM98682.1"/>
    </source>
</evidence>
<dbReference type="HOGENOM" id="CLU_771827_0_0_1"/>